<dbReference type="GO" id="GO:0016020">
    <property type="term" value="C:membrane"/>
    <property type="evidence" value="ECO:0007669"/>
    <property type="project" value="UniProtKB-SubCell"/>
</dbReference>
<dbReference type="PRINTS" id="PR01490">
    <property type="entry name" value="RTXTOXIND"/>
</dbReference>
<evidence type="ECO:0000313" key="8">
    <source>
        <dbReference type="Proteomes" id="UP000184192"/>
    </source>
</evidence>
<protein>
    <submittedName>
        <fullName evidence="7">HlyD family secretion protein</fullName>
    </submittedName>
</protein>
<keyword evidence="8" id="KW-1185">Reference proteome</keyword>
<dbReference type="Proteomes" id="UP000184192">
    <property type="component" value="Unassembled WGS sequence"/>
</dbReference>
<evidence type="ECO:0000256" key="4">
    <source>
        <dbReference type="ARBA" id="ARBA00023136"/>
    </source>
</evidence>
<proteinExistence type="predicted"/>
<feature type="coiled-coil region" evidence="5">
    <location>
        <begin position="166"/>
        <end position="200"/>
    </location>
</feature>
<evidence type="ECO:0000256" key="2">
    <source>
        <dbReference type="ARBA" id="ARBA00022692"/>
    </source>
</evidence>
<gene>
    <name evidence="7" type="ORF">SAMN05444350_105166</name>
</gene>
<reference evidence="8" key="1">
    <citation type="submission" date="2016-11" db="EMBL/GenBank/DDBJ databases">
        <authorList>
            <person name="Varghese N."/>
            <person name="Submissions S."/>
        </authorList>
    </citation>
    <scope>NUCLEOTIDE SEQUENCE [LARGE SCALE GENOMIC DNA]</scope>
    <source>
        <strain evidence="8">DSM 26884</strain>
    </source>
</reference>
<keyword evidence="4 6" id="KW-0472">Membrane</keyword>
<keyword evidence="3 6" id="KW-1133">Transmembrane helix</keyword>
<organism evidence="7 8">
    <name type="scientific">Bacteroides stercorirosoris</name>
    <dbReference type="NCBI Taxonomy" id="871324"/>
    <lineage>
        <taxon>Bacteria</taxon>
        <taxon>Pseudomonadati</taxon>
        <taxon>Bacteroidota</taxon>
        <taxon>Bacteroidia</taxon>
        <taxon>Bacteroidales</taxon>
        <taxon>Bacteroidaceae</taxon>
        <taxon>Bacteroides</taxon>
    </lineage>
</organism>
<evidence type="ECO:0000256" key="5">
    <source>
        <dbReference type="SAM" id="Coils"/>
    </source>
</evidence>
<evidence type="ECO:0000313" key="7">
    <source>
        <dbReference type="EMBL" id="SHI67261.1"/>
    </source>
</evidence>
<dbReference type="PANTHER" id="PTHR30386:SF26">
    <property type="entry name" value="TRANSPORT PROTEIN COMB"/>
    <property type="match status" value="1"/>
</dbReference>
<dbReference type="Gene3D" id="2.40.30.170">
    <property type="match status" value="1"/>
</dbReference>
<keyword evidence="5" id="KW-0175">Coiled coil</keyword>
<dbReference type="AlphaFoldDB" id="A0A1M6D2B6"/>
<accession>A0A1M6D2B6</accession>
<evidence type="ECO:0000256" key="3">
    <source>
        <dbReference type="ARBA" id="ARBA00022989"/>
    </source>
</evidence>
<dbReference type="EMBL" id="FQZN01000005">
    <property type="protein sequence ID" value="SHI67261.1"/>
    <property type="molecule type" value="Genomic_DNA"/>
</dbReference>
<evidence type="ECO:0000256" key="6">
    <source>
        <dbReference type="SAM" id="Phobius"/>
    </source>
</evidence>
<comment type="subcellular location">
    <subcellularLocation>
        <location evidence="1">Membrane</location>
        <topology evidence="1">Single-pass membrane protein</topology>
    </subcellularLocation>
</comment>
<name>A0A1M6D2B6_9BACE</name>
<feature type="transmembrane region" description="Helical" evidence="6">
    <location>
        <begin position="35"/>
        <end position="57"/>
    </location>
</feature>
<dbReference type="InterPro" id="IPR050739">
    <property type="entry name" value="MFP"/>
</dbReference>
<dbReference type="PANTHER" id="PTHR30386">
    <property type="entry name" value="MEMBRANE FUSION SUBUNIT OF EMRAB-TOLC MULTIDRUG EFFLUX PUMP"/>
    <property type="match status" value="1"/>
</dbReference>
<dbReference type="eggNOG" id="COG0845">
    <property type="taxonomic scope" value="Bacteria"/>
</dbReference>
<evidence type="ECO:0000256" key="1">
    <source>
        <dbReference type="ARBA" id="ARBA00004167"/>
    </source>
</evidence>
<keyword evidence="2 6" id="KW-0812">Transmembrane</keyword>
<sequence length="440" mass="49596">MRSGELGVMEKQEEKDIELRCEEVQEILTRPPHALVRWGITVFFSVLALFFIGGCFFKYPDVVSAQITVTTEHPPVWIVARGSGKIKEVYGKDRERIEAGKIIAVLENPAETEDVLLLEEALQDFCLTDSCVHGILFPEHLALGSIQAVYATFTKSLTDYRNFLSLDLYEQKIEATCKELQEYRNYIKHLNRQAELDKEQVRIAETVHSREKKLFGEGLTAQSDYEEAKQVFLNRQQGQEQMMTSLSSAKIQEAQLQQNILETRMERSREANSLGTALKAAYNELQVSIEDWKMTYLFISPAGGILSYNNVWQKNQNVNGGDKVFSIVASQTGDIIGKIKLPVNGSGKVKPGQRVNISVTGYPYMEFGFLTGTVVSVSLLTDSDSMYTVTVSLPQDLCTSYGKVLNFNGELTGTAEVMTDERSVTGRLLEPLRYLWEKYL</sequence>